<reference evidence="2" key="1">
    <citation type="submission" date="2020-11" db="EMBL/GenBank/DDBJ databases">
        <authorList>
            <consortium name="DOE Joint Genome Institute"/>
            <person name="Ahrendt S."/>
            <person name="Riley R."/>
            <person name="Andreopoulos W."/>
            <person name="Labutti K."/>
            <person name="Pangilinan J."/>
            <person name="Ruiz-Duenas F.J."/>
            <person name="Barrasa J.M."/>
            <person name="Sanchez-Garcia M."/>
            <person name="Camarero S."/>
            <person name="Miyauchi S."/>
            <person name="Serrano A."/>
            <person name="Linde D."/>
            <person name="Babiker R."/>
            <person name="Drula E."/>
            <person name="Ayuso-Fernandez I."/>
            <person name="Pacheco R."/>
            <person name="Padilla G."/>
            <person name="Ferreira P."/>
            <person name="Barriuso J."/>
            <person name="Kellner H."/>
            <person name="Castanera R."/>
            <person name="Alfaro M."/>
            <person name="Ramirez L."/>
            <person name="Pisabarro A.G."/>
            <person name="Kuo A."/>
            <person name="Tritt A."/>
            <person name="Lipzen A."/>
            <person name="He G."/>
            <person name="Yan M."/>
            <person name="Ng V."/>
            <person name="Cullen D."/>
            <person name="Martin F."/>
            <person name="Rosso M.-N."/>
            <person name="Henrissat B."/>
            <person name="Hibbett D."/>
            <person name="Martinez A.T."/>
            <person name="Grigoriev I.V."/>
        </authorList>
    </citation>
    <scope>NUCLEOTIDE SEQUENCE</scope>
    <source>
        <strain evidence="2">ATCC 90797</strain>
    </source>
</reference>
<evidence type="ECO:0008006" key="4">
    <source>
        <dbReference type="Google" id="ProtNLM"/>
    </source>
</evidence>
<accession>A0A9P6D0C9</accession>
<name>A0A9P6D0C9_PLEER</name>
<evidence type="ECO:0000313" key="3">
    <source>
        <dbReference type="Proteomes" id="UP000807025"/>
    </source>
</evidence>
<dbReference type="OrthoDB" id="3214502at2759"/>
<gene>
    <name evidence="2" type="ORF">BDN71DRAFT_1478641</name>
</gene>
<evidence type="ECO:0000256" key="1">
    <source>
        <dbReference type="SAM" id="MobiDB-lite"/>
    </source>
</evidence>
<dbReference type="PANTHER" id="PTHR33096:SF1">
    <property type="entry name" value="CXC1-LIKE CYSTEINE CLUSTER ASSOCIATED WITH KDZ TRANSPOSASES DOMAIN-CONTAINING PROTEIN"/>
    <property type="match status" value="1"/>
</dbReference>
<dbReference type="EMBL" id="MU154776">
    <property type="protein sequence ID" value="KAF9487461.1"/>
    <property type="molecule type" value="Genomic_DNA"/>
</dbReference>
<keyword evidence="3" id="KW-1185">Reference proteome</keyword>
<dbReference type="Proteomes" id="UP000807025">
    <property type="component" value="Unassembled WGS sequence"/>
</dbReference>
<protein>
    <recommendedName>
        <fullName evidence="4">CxC2-like cysteine cluster KDZ transposase-associated domain-containing protein</fullName>
    </recommendedName>
</protein>
<proteinExistence type="predicted"/>
<dbReference type="Pfam" id="PF18758">
    <property type="entry name" value="KDZ"/>
    <property type="match status" value="1"/>
</dbReference>
<comment type="caution">
    <text evidence="2">The sequence shown here is derived from an EMBL/GenBank/DDBJ whole genome shotgun (WGS) entry which is preliminary data.</text>
</comment>
<dbReference type="AlphaFoldDB" id="A0A9P6D0C9"/>
<dbReference type="PANTHER" id="PTHR33096">
    <property type="entry name" value="CXC2 DOMAIN-CONTAINING PROTEIN"/>
    <property type="match status" value="1"/>
</dbReference>
<dbReference type="InterPro" id="IPR040521">
    <property type="entry name" value="KDZ"/>
</dbReference>
<feature type="region of interest" description="Disordered" evidence="1">
    <location>
        <begin position="605"/>
        <end position="628"/>
    </location>
</feature>
<feature type="compositionally biased region" description="Basic and acidic residues" evidence="1">
    <location>
        <begin position="605"/>
        <end position="618"/>
    </location>
</feature>
<organism evidence="2 3">
    <name type="scientific">Pleurotus eryngii</name>
    <name type="common">Boletus of the steppes</name>
    <dbReference type="NCBI Taxonomy" id="5323"/>
    <lineage>
        <taxon>Eukaryota</taxon>
        <taxon>Fungi</taxon>
        <taxon>Dikarya</taxon>
        <taxon>Basidiomycota</taxon>
        <taxon>Agaricomycotina</taxon>
        <taxon>Agaricomycetes</taxon>
        <taxon>Agaricomycetidae</taxon>
        <taxon>Agaricales</taxon>
        <taxon>Pleurotineae</taxon>
        <taxon>Pleurotaceae</taxon>
        <taxon>Pleurotus</taxon>
    </lineage>
</organism>
<evidence type="ECO:0000313" key="2">
    <source>
        <dbReference type="EMBL" id="KAF9487461.1"/>
    </source>
</evidence>
<sequence length="720" mass="81941">MHREFRHLTSLKRGGRAHDPAGILATKNGELTVRCPACPRPGINLPENWQSAPQEKRYLYTLFLALDACFRLKRRMISSVEKDPGLGVDWGYFVESEPFRQYLLSVTDQKEMSTCSGLAALDYANTKFSRGYAATGVCLGVCSRHEIVQQNGAADLQVGERYANMDYCFASLLRHHGGGLEMVVSYDIVCQWSKLVIQRVKKLPPLVRFCIAQHMVRFAVPKLHIHSHTKHCQENYSLNYLPGVGRTDGEGIERPWANIGATATSIRVMGPGARIETLNNHWSHWNWQKVVGLGRLLARRLSLALSERSVQWDSFEIFSSKQGTQVEEWKAMVLAFERDSSNPNPYHIPTSGITEHDVRLRFAQEEAGAAEESAEGLSGISGGMGPSAFIGEGLDIEDQQLKIKAMAIARKTDRTAAQETTIVEMRTRLSHSLARFRLMQARYMPPVLPFLSHRVIPDEEDIESVPLLLPSSLNSANRQLCGSSLGKIEYQLREARCHRFLDELRNLLFIKSRLVGYKDRNARHQGANTRTRTLINRNEDKIRLQVDRYCRAWEALQQLSEDSGSDRMPVDLQELKQEHVRCMEDPDSLTKKHVRRLRRMERGREDAITVSNEERTSGDEEDEDKEGEQVVAKEGYRTVSWLWTNCSGKGVEGMNEAVRVEWTKAWARLRRWTEEVELVKEEMRRTLVSLRHEARCWETRAEVKICAAPEVSAGLSAYAH</sequence>